<keyword evidence="2" id="KW-1185">Reference proteome</keyword>
<dbReference type="OrthoDB" id="5881184at2"/>
<organism evidence="1 2">
    <name type="scientific">Anaerosphaera multitolerans</name>
    <dbReference type="NCBI Taxonomy" id="2487351"/>
    <lineage>
        <taxon>Bacteria</taxon>
        <taxon>Bacillati</taxon>
        <taxon>Bacillota</taxon>
        <taxon>Tissierellia</taxon>
        <taxon>Tissierellales</taxon>
        <taxon>Peptoniphilaceae</taxon>
        <taxon>Anaerosphaera</taxon>
    </lineage>
</organism>
<evidence type="ECO:0000313" key="1">
    <source>
        <dbReference type="EMBL" id="RVU55313.1"/>
    </source>
</evidence>
<keyword evidence="1" id="KW-0808">Transferase</keyword>
<dbReference type="InterPro" id="IPR029063">
    <property type="entry name" value="SAM-dependent_MTases_sf"/>
</dbReference>
<name>A0A437S8A8_9FIRM</name>
<accession>A0A437S8A8</accession>
<dbReference type="PANTHER" id="PTHR38451">
    <property type="entry name" value="TRNA (ADENINE(22)-N(1))-METHYLTRANSFERASE"/>
    <property type="match status" value="1"/>
</dbReference>
<dbReference type="Gene3D" id="3.40.50.150">
    <property type="entry name" value="Vaccinia Virus protein VP39"/>
    <property type="match status" value="1"/>
</dbReference>
<protein>
    <submittedName>
        <fullName evidence="1">SAM-dependent methyltransferase</fullName>
    </submittedName>
</protein>
<gene>
    <name evidence="1" type="ORF">EF514_03320</name>
</gene>
<dbReference type="SUPFAM" id="SSF53335">
    <property type="entry name" value="S-adenosyl-L-methionine-dependent methyltransferases"/>
    <property type="match status" value="1"/>
</dbReference>
<dbReference type="Pfam" id="PF12847">
    <property type="entry name" value="Methyltransf_18"/>
    <property type="match status" value="1"/>
</dbReference>
<dbReference type="EMBL" id="RLIH01000003">
    <property type="protein sequence ID" value="RVU55313.1"/>
    <property type="molecule type" value="Genomic_DNA"/>
</dbReference>
<dbReference type="InterPro" id="IPR006901">
    <property type="entry name" value="TrmK"/>
</dbReference>
<dbReference type="RefSeq" id="WP_127723807.1">
    <property type="nucleotide sequence ID" value="NZ_RLIH01000003.1"/>
</dbReference>
<dbReference type="AlphaFoldDB" id="A0A437S8A8"/>
<keyword evidence="1" id="KW-0489">Methyltransferase</keyword>
<sequence>MMKISKRLKTLSNLVSKNSKVADIGTDHGFVPNFLVENNISNYVICSDISEESLQKSISLIESMGNEKHIKTRVGDGLSVLNKGEVDTVIIAGMGGQLISKILKSEIELVKELDKIILQPMQGQELLRKFLYENGFNIVDELIVYEDGSYFEIIVTKYDGIIRSVNKIFYEIPKILLDRKDPILKDFLTEKIKYNNSIIDEIKDYKSEKVRDRVEELSKINNRYKELLCTIK</sequence>
<dbReference type="PIRSF" id="PIRSF018637">
    <property type="entry name" value="TrmK"/>
    <property type="match status" value="1"/>
</dbReference>
<evidence type="ECO:0000313" key="2">
    <source>
        <dbReference type="Proteomes" id="UP000288812"/>
    </source>
</evidence>
<dbReference type="GO" id="GO:0032259">
    <property type="term" value="P:methylation"/>
    <property type="evidence" value="ECO:0007669"/>
    <property type="project" value="UniProtKB-KW"/>
</dbReference>
<dbReference type="Proteomes" id="UP000288812">
    <property type="component" value="Unassembled WGS sequence"/>
</dbReference>
<reference evidence="1 2" key="1">
    <citation type="submission" date="2018-11" db="EMBL/GenBank/DDBJ databases">
        <title>Genome sequencing and assembly of Anaerosphaera sp. nov., GS7-6-2.</title>
        <authorList>
            <person name="Rettenmaier R."/>
            <person name="Liebl W."/>
            <person name="Zverlov V."/>
        </authorList>
    </citation>
    <scope>NUCLEOTIDE SEQUENCE [LARGE SCALE GENOMIC DNA]</scope>
    <source>
        <strain evidence="1 2">GS7-6-2</strain>
    </source>
</reference>
<dbReference type="PANTHER" id="PTHR38451:SF1">
    <property type="entry name" value="TRNA (ADENINE(22)-N(1))-METHYLTRANSFERASE"/>
    <property type="match status" value="1"/>
</dbReference>
<proteinExistence type="predicted"/>
<comment type="caution">
    <text evidence="1">The sequence shown here is derived from an EMBL/GenBank/DDBJ whole genome shotgun (WGS) entry which is preliminary data.</text>
</comment>
<dbReference type="GO" id="GO:0160105">
    <property type="term" value="F:tRNA (adenine(22)-N1)-methyltransferase activity"/>
    <property type="evidence" value="ECO:0007669"/>
    <property type="project" value="InterPro"/>
</dbReference>